<organism evidence="1 2">
    <name type="scientific">Luteipulveratus mongoliensis</name>
    <dbReference type="NCBI Taxonomy" id="571913"/>
    <lineage>
        <taxon>Bacteria</taxon>
        <taxon>Bacillati</taxon>
        <taxon>Actinomycetota</taxon>
        <taxon>Actinomycetes</taxon>
        <taxon>Micrococcales</taxon>
        <taxon>Dermacoccaceae</taxon>
        <taxon>Luteipulveratus</taxon>
    </lineage>
</organism>
<name>A0A0K1JG84_9MICO</name>
<dbReference type="InterPro" id="IPR045635">
    <property type="entry name" value="DUF6412"/>
</dbReference>
<dbReference type="OrthoDB" id="3700882at2"/>
<evidence type="ECO:0000313" key="1">
    <source>
        <dbReference type="EMBL" id="AKU15709.1"/>
    </source>
</evidence>
<dbReference type="Pfam" id="PF19950">
    <property type="entry name" value="DUF6412"/>
    <property type="match status" value="1"/>
</dbReference>
<dbReference type="AlphaFoldDB" id="A0A0K1JG84"/>
<dbReference type="STRING" id="571913.VV02_07345"/>
<proteinExistence type="predicted"/>
<keyword evidence="2" id="KW-1185">Reference proteome</keyword>
<evidence type="ECO:0000313" key="2">
    <source>
        <dbReference type="Proteomes" id="UP000066480"/>
    </source>
</evidence>
<dbReference type="KEGG" id="lmoi:VV02_07345"/>
<accession>A0A0K1JG84</accession>
<dbReference type="EMBL" id="CP011112">
    <property type="protein sequence ID" value="AKU15709.1"/>
    <property type="molecule type" value="Genomic_DNA"/>
</dbReference>
<gene>
    <name evidence="1" type="ORF">VV02_07345</name>
</gene>
<dbReference type="Proteomes" id="UP000066480">
    <property type="component" value="Chromosome"/>
</dbReference>
<dbReference type="RefSeq" id="WP_052590768.1">
    <property type="nucleotide sequence ID" value="NZ_CP011112.1"/>
</dbReference>
<reference evidence="1 2" key="1">
    <citation type="submission" date="2015-03" db="EMBL/GenBank/DDBJ databases">
        <title>Luteipulveratus halotolerans sp. nov., a novel actinobacterium (Dermacoccaceae) from Sarawak, Malaysia.</title>
        <authorList>
            <person name="Juboi H."/>
            <person name="Basik A."/>
            <person name="Shamsul S.S."/>
            <person name="Arnold P."/>
            <person name="Schmitt E.K."/>
            <person name="Sanglier J.-J."/>
            <person name="Yeo T."/>
        </authorList>
    </citation>
    <scope>NUCLEOTIDE SEQUENCE [LARGE SCALE GENOMIC DNA]</scope>
    <source>
        <strain evidence="1 2">MN07-A0370</strain>
    </source>
</reference>
<protein>
    <submittedName>
        <fullName evidence="1">Uncharacterized protein</fullName>
    </submittedName>
</protein>
<sequence>MHQLNDLDVAATLALLLPVAHLLLGASLAAGTAVLLVSLAIAALAAISPDGSRSIAVERRRRAWRSLLVALRRPDLPGRPQPRAPGFSPAGA</sequence>